<feature type="signal peptide" evidence="1">
    <location>
        <begin position="1"/>
        <end position="22"/>
    </location>
</feature>
<evidence type="ECO:0000256" key="1">
    <source>
        <dbReference type="SAM" id="SignalP"/>
    </source>
</evidence>
<comment type="caution">
    <text evidence="2">The sequence shown here is derived from an EMBL/GenBank/DDBJ whole genome shotgun (WGS) entry which is preliminary data.</text>
</comment>
<evidence type="ECO:0008006" key="4">
    <source>
        <dbReference type="Google" id="ProtNLM"/>
    </source>
</evidence>
<dbReference type="Proteomes" id="UP001209885">
    <property type="component" value="Unassembled WGS sequence"/>
</dbReference>
<reference evidence="2 3" key="1">
    <citation type="submission" date="2022-11" db="EMBL/GenBank/DDBJ databases">
        <title>The characterization of three novel Bacteroidetes species and genomic analysis of their roles in tidal elemental geochemical cycles.</title>
        <authorList>
            <person name="Ma K."/>
        </authorList>
    </citation>
    <scope>NUCLEOTIDE SEQUENCE [LARGE SCALE GENOMIC DNA]</scope>
    <source>
        <strain evidence="2 3">M17</strain>
    </source>
</reference>
<sequence>MRSLIFSLIVLFLSLSVADSYAQGRRGRQTVSNFRGFKKKFDRRFQYTTIDIGIGAMNYFGDITPTSSSFSTDLKFTRPAFTLAVTRRLGQRFQASGFFTYGTLRGDDFESADPNDVDAQYRYVRNLSFRNRIYQVGARAELFLYSNNGTYITRNDWNPYIFAGVSAVFHNPQGKVGQQDSWGNTLPEAGEWVDLEPLGTEGQYSDAYNVDPYSKTIISVPFGIGTTFKLNNSLNLAVEFEYNLLFTDYIDDVSGYYVDLNELNSNLARAMSYRSGEEFSSQGDVRPFNSLMTDSNKETVGGYEVYSGFGSRGGEGDFANMRGNQNDNDLFIVTRVKLSYILGSGRIKRSKFR</sequence>
<organism evidence="2 3">
    <name type="scientific">Mangrovivirga halotolerans</name>
    <dbReference type="NCBI Taxonomy" id="2993936"/>
    <lineage>
        <taxon>Bacteria</taxon>
        <taxon>Pseudomonadati</taxon>
        <taxon>Bacteroidota</taxon>
        <taxon>Cytophagia</taxon>
        <taxon>Cytophagales</taxon>
        <taxon>Mangrovivirgaceae</taxon>
        <taxon>Mangrovivirga</taxon>
    </lineage>
</organism>
<protein>
    <recommendedName>
        <fullName evidence="4">Outer membrane beta-barrel protein</fullName>
    </recommendedName>
</protein>
<evidence type="ECO:0000313" key="3">
    <source>
        <dbReference type="Proteomes" id="UP001209885"/>
    </source>
</evidence>
<accession>A0ABT3RSJ6</accession>
<gene>
    <name evidence="2" type="ORF">OO013_11740</name>
</gene>
<keyword evidence="3" id="KW-1185">Reference proteome</keyword>
<keyword evidence="1" id="KW-0732">Signal</keyword>
<proteinExistence type="predicted"/>
<dbReference type="EMBL" id="JAPFQN010000006">
    <property type="protein sequence ID" value="MCX2744543.1"/>
    <property type="molecule type" value="Genomic_DNA"/>
</dbReference>
<dbReference type="RefSeq" id="WP_266056999.1">
    <property type="nucleotide sequence ID" value="NZ_JAPFQN010000006.1"/>
</dbReference>
<feature type="chain" id="PRO_5045799929" description="Outer membrane beta-barrel protein" evidence="1">
    <location>
        <begin position="23"/>
        <end position="353"/>
    </location>
</feature>
<evidence type="ECO:0000313" key="2">
    <source>
        <dbReference type="EMBL" id="MCX2744543.1"/>
    </source>
</evidence>
<name>A0ABT3RSJ6_9BACT</name>